<proteinExistence type="predicted"/>
<keyword evidence="1" id="KW-0812">Transmembrane</keyword>
<dbReference type="AlphaFoldDB" id="A0A0V0H535"/>
<organism evidence="2">
    <name type="scientific">Solanum chacoense</name>
    <name type="common">Chaco potato</name>
    <dbReference type="NCBI Taxonomy" id="4108"/>
    <lineage>
        <taxon>Eukaryota</taxon>
        <taxon>Viridiplantae</taxon>
        <taxon>Streptophyta</taxon>
        <taxon>Embryophyta</taxon>
        <taxon>Tracheophyta</taxon>
        <taxon>Spermatophyta</taxon>
        <taxon>Magnoliopsida</taxon>
        <taxon>eudicotyledons</taxon>
        <taxon>Gunneridae</taxon>
        <taxon>Pentapetalae</taxon>
        <taxon>asterids</taxon>
        <taxon>lamiids</taxon>
        <taxon>Solanales</taxon>
        <taxon>Solanaceae</taxon>
        <taxon>Solanoideae</taxon>
        <taxon>Solaneae</taxon>
        <taxon>Solanum</taxon>
    </lineage>
</organism>
<dbReference type="EMBL" id="GEDG01025589">
    <property type="protein sequence ID" value="JAP15143.1"/>
    <property type="molecule type" value="Transcribed_RNA"/>
</dbReference>
<feature type="non-terminal residue" evidence="2">
    <location>
        <position position="1"/>
    </location>
</feature>
<keyword evidence="1" id="KW-1133">Transmembrane helix</keyword>
<accession>A0A0V0H535</accession>
<name>A0A0V0H535_SOLCH</name>
<reference evidence="2" key="1">
    <citation type="submission" date="2015-12" db="EMBL/GenBank/DDBJ databases">
        <title>Gene expression during late stages of embryo sac development: a critical building block for successful pollen-pistil interactions.</title>
        <authorList>
            <person name="Liu Y."/>
            <person name="Joly V."/>
            <person name="Sabar M."/>
            <person name="Matton D.P."/>
        </authorList>
    </citation>
    <scope>NUCLEOTIDE SEQUENCE</scope>
</reference>
<sequence>WSPFLPPLLCVLTLMPLLVDRWLDQLFPIEICVLWGLVVLGGCLSSMLSFLLVVWRLLAVKIE</sequence>
<feature type="transmembrane region" description="Helical" evidence="1">
    <location>
        <begin position="33"/>
        <end position="58"/>
    </location>
</feature>
<keyword evidence="1" id="KW-0472">Membrane</keyword>
<evidence type="ECO:0000256" key="1">
    <source>
        <dbReference type="SAM" id="Phobius"/>
    </source>
</evidence>
<evidence type="ECO:0000313" key="2">
    <source>
        <dbReference type="EMBL" id="JAP15143.1"/>
    </source>
</evidence>
<protein>
    <submittedName>
        <fullName evidence="2">Putative ovule protein</fullName>
    </submittedName>
</protein>